<keyword evidence="2" id="KW-1185">Reference proteome</keyword>
<sequence>MRSVFLTFHYSLVNITTLAKVLLKPAGDSIVILIPDFRSIIGNDGSGFELKNKRKCLSISVPVRIIYMFAASFNQFPVVLCEFCKFREI</sequence>
<protein>
    <submittedName>
        <fullName evidence="1">Uncharacterized protein</fullName>
    </submittedName>
</protein>
<accession>A0A3M7R604</accession>
<evidence type="ECO:0000313" key="2">
    <source>
        <dbReference type="Proteomes" id="UP000276133"/>
    </source>
</evidence>
<reference evidence="1 2" key="1">
    <citation type="journal article" date="2018" name="Sci. Rep.">
        <title>Genomic signatures of local adaptation to the degree of environmental predictability in rotifers.</title>
        <authorList>
            <person name="Franch-Gras L."/>
            <person name="Hahn C."/>
            <person name="Garcia-Roger E.M."/>
            <person name="Carmona M.J."/>
            <person name="Serra M."/>
            <person name="Gomez A."/>
        </authorList>
    </citation>
    <scope>NUCLEOTIDE SEQUENCE [LARGE SCALE GENOMIC DNA]</scope>
    <source>
        <strain evidence="1">HYR1</strain>
    </source>
</reference>
<comment type="caution">
    <text evidence="1">The sequence shown here is derived from an EMBL/GenBank/DDBJ whole genome shotgun (WGS) entry which is preliminary data.</text>
</comment>
<dbReference type="AlphaFoldDB" id="A0A3M7R604"/>
<organism evidence="1 2">
    <name type="scientific">Brachionus plicatilis</name>
    <name type="common">Marine rotifer</name>
    <name type="synonym">Brachionus muelleri</name>
    <dbReference type="NCBI Taxonomy" id="10195"/>
    <lineage>
        <taxon>Eukaryota</taxon>
        <taxon>Metazoa</taxon>
        <taxon>Spiralia</taxon>
        <taxon>Gnathifera</taxon>
        <taxon>Rotifera</taxon>
        <taxon>Eurotatoria</taxon>
        <taxon>Monogononta</taxon>
        <taxon>Pseudotrocha</taxon>
        <taxon>Ploima</taxon>
        <taxon>Brachionidae</taxon>
        <taxon>Brachionus</taxon>
    </lineage>
</organism>
<name>A0A3M7R604_BRAPC</name>
<evidence type="ECO:0000313" key="1">
    <source>
        <dbReference type="EMBL" id="RNA18678.1"/>
    </source>
</evidence>
<proteinExistence type="predicted"/>
<dbReference type="EMBL" id="REGN01004192">
    <property type="protein sequence ID" value="RNA18678.1"/>
    <property type="molecule type" value="Genomic_DNA"/>
</dbReference>
<dbReference type="Proteomes" id="UP000276133">
    <property type="component" value="Unassembled WGS sequence"/>
</dbReference>
<gene>
    <name evidence="1" type="ORF">BpHYR1_042282</name>
</gene>